<organism evidence="1 2">
    <name type="scientific">Fictibacillus phosphorivorans</name>
    <dbReference type="NCBI Taxonomy" id="1221500"/>
    <lineage>
        <taxon>Bacteria</taxon>
        <taxon>Bacillati</taxon>
        <taxon>Bacillota</taxon>
        <taxon>Bacilli</taxon>
        <taxon>Bacillales</taxon>
        <taxon>Fictibacillaceae</taxon>
        <taxon>Fictibacillus</taxon>
    </lineage>
</organism>
<sequence>MYGVIAYLNSETEQKIDDLRNGLEKEGIKGHGMRPHVTLGTHPEVDIESFKKTFKDYFNDIAAVPLFFPSLAIFLNSGTLYAAPTKNSVLTDFHQRYHEQFKNDINQQSLYIPAHWVPHCTLVMDLTQEELVKAFDYSTRNLEPFHATIDSVALIQLTYEADVCTDVKDILTVKLKKNDVN</sequence>
<gene>
    <name evidence="1" type="ORF">ABE65_004515</name>
</gene>
<dbReference type="RefSeq" id="WP_066391784.1">
    <property type="nucleotide sequence ID" value="NZ_CP015378.1"/>
</dbReference>
<dbReference type="Gene3D" id="3.90.1140.10">
    <property type="entry name" value="Cyclic phosphodiesterase"/>
    <property type="match status" value="1"/>
</dbReference>
<accession>A0A160IJR7</accession>
<evidence type="ECO:0000313" key="2">
    <source>
        <dbReference type="Proteomes" id="UP000076623"/>
    </source>
</evidence>
<dbReference type="Pfam" id="PF13563">
    <property type="entry name" value="2_5_RNA_ligase2"/>
    <property type="match status" value="1"/>
</dbReference>
<protein>
    <recommendedName>
        <fullName evidence="3">2'-5' RNA ligase family protein</fullName>
    </recommendedName>
</protein>
<dbReference type="KEGG" id="fpn:ABE65_004515"/>
<dbReference type="PANTHER" id="PTHR36039">
    <property type="match status" value="1"/>
</dbReference>
<dbReference type="Proteomes" id="UP000076623">
    <property type="component" value="Chromosome"/>
</dbReference>
<dbReference type="PANTHER" id="PTHR36039:SF2">
    <property type="entry name" value="RNA LIGASE_CYCLIC NUCLEOTIDE PHOSPHODIESTERASE FAMILY PROTEIN"/>
    <property type="match status" value="1"/>
</dbReference>
<proteinExistence type="predicted"/>
<reference evidence="1 2" key="1">
    <citation type="submission" date="2016-04" db="EMBL/GenBank/DDBJ databases">
        <title>Complete genome sequence of Fictibacillus phosphorivorans G25-29, a strain toxic to nematodes.</title>
        <authorList>
            <person name="Zheng Z."/>
        </authorList>
    </citation>
    <scope>NUCLEOTIDE SEQUENCE [LARGE SCALE GENOMIC DNA]</scope>
    <source>
        <strain evidence="1 2">G25-29</strain>
    </source>
</reference>
<evidence type="ECO:0008006" key="3">
    <source>
        <dbReference type="Google" id="ProtNLM"/>
    </source>
</evidence>
<dbReference type="STRING" id="1221500.ABE65_004515"/>
<dbReference type="InterPro" id="IPR009097">
    <property type="entry name" value="Cyclic_Pdiesterase"/>
</dbReference>
<name>A0A160IJR7_9BACL</name>
<dbReference type="SUPFAM" id="SSF55144">
    <property type="entry name" value="LigT-like"/>
    <property type="match status" value="1"/>
</dbReference>
<evidence type="ECO:0000313" key="1">
    <source>
        <dbReference type="EMBL" id="ANC76111.1"/>
    </source>
</evidence>
<dbReference type="AlphaFoldDB" id="A0A160IJR7"/>
<keyword evidence="2" id="KW-1185">Reference proteome</keyword>
<dbReference type="EMBL" id="CP015378">
    <property type="protein sequence ID" value="ANC76111.1"/>
    <property type="molecule type" value="Genomic_DNA"/>
</dbReference>